<name>A0AAN6VVM6_9PEZI</name>
<keyword evidence="1" id="KW-0863">Zinc-finger</keyword>
<sequence length="273" mass="30527">RPRGAEPPIFTGQGRTSARARQEEYTNWRSLVKVKMTLDCVAFPTPAERILYISQYLQGDAFTRVRALVESVTDNPHSPSTWLTQIADYTGLFTILDPVYITIDVYSESVRLFEGLEQGEKTSFADFIAEFIKLADLASVSNRGRVHALKKKVNKGLRDALVSVTQRPGLDEFDDRPDGTAGWVSLFRQLNNNILDREFQTRTNTGTFRPPPPINTAPDGDAMNLNRVLSQHQGGPRGPLSPEEKERRRTSGLCLYCGSAGHYAGSCPNRRPR</sequence>
<dbReference type="InterPro" id="IPR036875">
    <property type="entry name" value="Znf_CCHC_sf"/>
</dbReference>
<dbReference type="SUPFAM" id="SSF57756">
    <property type="entry name" value="Retrovirus zinc finger-like domains"/>
    <property type="match status" value="1"/>
</dbReference>
<evidence type="ECO:0000256" key="1">
    <source>
        <dbReference type="PROSITE-ProRule" id="PRU00047"/>
    </source>
</evidence>
<protein>
    <recommendedName>
        <fullName evidence="3">CCHC-type domain-containing protein</fullName>
    </recommendedName>
</protein>
<organism evidence="4 5">
    <name type="scientific">Triangularia setosa</name>
    <dbReference type="NCBI Taxonomy" id="2587417"/>
    <lineage>
        <taxon>Eukaryota</taxon>
        <taxon>Fungi</taxon>
        <taxon>Dikarya</taxon>
        <taxon>Ascomycota</taxon>
        <taxon>Pezizomycotina</taxon>
        <taxon>Sordariomycetes</taxon>
        <taxon>Sordariomycetidae</taxon>
        <taxon>Sordariales</taxon>
        <taxon>Podosporaceae</taxon>
        <taxon>Triangularia</taxon>
    </lineage>
</organism>
<dbReference type="InterPro" id="IPR001878">
    <property type="entry name" value="Znf_CCHC"/>
</dbReference>
<keyword evidence="1" id="KW-0862">Zinc</keyword>
<dbReference type="GO" id="GO:0008270">
    <property type="term" value="F:zinc ion binding"/>
    <property type="evidence" value="ECO:0007669"/>
    <property type="project" value="UniProtKB-KW"/>
</dbReference>
<reference evidence="4" key="2">
    <citation type="submission" date="2023-05" db="EMBL/GenBank/DDBJ databases">
        <authorList>
            <consortium name="Lawrence Berkeley National Laboratory"/>
            <person name="Steindorff A."/>
            <person name="Hensen N."/>
            <person name="Bonometti L."/>
            <person name="Westerberg I."/>
            <person name="Brannstrom I.O."/>
            <person name="Guillou S."/>
            <person name="Cros-Aarteil S."/>
            <person name="Calhoun S."/>
            <person name="Haridas S."/>
            <person name="Kuo A."/>
            <person name="Mondo S."/>
            <person name="Pangilinan J."/>
            <person name="Riley R."/>
            <person name="Labutti K."/>
            <person name="Andreopoulos B."/>
            <person name="Lipzen A."/>
            <person name="Chen C."/>
            <person name="Yanf M."/>
            <person name="Daum C."/>
            <person name="Ng V."/>
            <person name="Clum A."/>
            <person name="Ohm R."/>
            <person name="Martin F."/>
            <person name="Silar P."/>
            <person name="Natvig D."/>
            <person name="Lalanne C."/>
            <person name="Gautier V."/>
            <person name="Ament-Velasquez S.L."/>
            <person name="Kruys A."/>
            <person name="Hutchinson M.I."/>
            <person name="Powell A.J."/>
            <person name="Barry K."/>
            <person name="Miller A.N."/>
            <person name="Grigoriev I.V."/>
            <person name="Debuchy R."/>
            <person name="Gladieux P."/>
            <person name="Thoren M.H."/>
            <person name="Johannesson H."/>
        </authorList>
    </citation>
    <scope>NUCLEOTIDE SEQUENCE</scope>
    <source>
        <strain evidence="4">CBS 892.96</strain>
    </source>
</reference>
<gene>
    <name evidence="4" type="ORF">QBC36DRAFT_143814</name>
</gene>
<proteinExistence type="predicted"/>
<keyword evidence="1" id="KW-0479">Metal-binding</keyword>
<feature type="domain" description="CCHC-type" evidence="3">
    <location>
        <begin position="254"/>
        <end position="269"/>
    </location>
</feature>
<comment type="caution">
    <text evidence="4">The sequence shown here is derived from an EMBL/GenBank/DDBJ whole genome shotgun (WGS) entry which is preliminary data.</text>
</comment>
<dbReference type="EMBL" id="MU866874">
    <property type="protein sequence ID" value="KAK4170644.1"/>
    <property type="molecule type" value="Genomic_DNA"/>
</dbReference>
<accession>A0AAN6VVM6</accession>
<feature type="non-terminal residue" evidence="4">
    <location>
        <position position="273"/>
    </location>
</feature>
<dbReference type="Proteomes" id="UP001302321">
    <property type="component" value="Unassembled WGS sequence"/>
</dbReference>
<keyword evidence="5" id="KW-1185">Reference proteome</keyword>
<evidence type="ECO:0000259" key="3">
    <source>
        <dbReference type="PROSITE" id="PS50158"/>
    </source>
</evidence>
<evidence type="ECO:0000313" key="5">
    <source>
        <dbReference type="Proteomes" id="UP001302321"/>
    </source>
</evidence>
<evidence type="ECO:0000256" key="2">
    <source>
        <dbReference type="SAM" id="MobiDB-lite"/>
    </source>
</evidence>
<reference evidence="4" key="1">
    <citation type="journal article" date="2023" name="Mol. Phylogenet. Evol.">
        <title>Genome-scale phylogeny and comparative genomics of the fungal order Sordariales.</title>
        <authorList>
            <person name="Hensen N."/>
            <person name="Bonometti L."/>
            <person name="Westerberg I."/>
            <person name="Brannstrom I.O."/>
            <person name="Guillou S."/>
            <person name="Cros-Aarteil S."/>
            <person name="Calhoun S."/>
            <person name="Haridas S."/>
            <person name="Kuo A."/>
            <person name="Mondo S."/>
            <person name="Pangilinan J."/>
            <person name="Riley R."/>
            <person name="LaButti K."/>
            <person name="Andreopoulos B."/>
            <person name="Lipzen A."/>
            <person name="Chen C."/>
            <person name="Yan M."/>
            <person name="Daum C."/>
            <person name="Ng V."/>
            <person name="Clum A."/>
            <person name="Steindorff A."/>
            <person name="Ohm R.A."/>
            <person name="Martin F."/>
            <person name="Silar P."/>
            <person name="Natvig D.O."/>
            <person name="Lalanne C."/>
            <person name="Gautier V."/>
            <person name="Ament-Velasquez S.L."/>
            <person name="Kruys A."/>
            <person name="Hutchinson M.I."/>
            <person name="Powell A.J."/>
            <person name="Barry K."/>
            <person name="Miller A.N."/>
            <person name="Grigoriev I.V."/>
            <person name="Debuchy R."/>
            <person name="Gladieux P."/>
            <person name="Hiltunen Thoren M."/>
            <person name="Johannesson H."/>
        </authorList>
    </citation>
    <scope>NUCLEOTIDE SEQUENCE</scope>
    <source>
        <strain evidence="4">CBS 892.96</strain>
    </source>
</reference>
<dbReference type="AlphaFoldDB" id="A0AAN6VVM6"/>
<dbReference type="GO" id="GO:0003676">
    <property type="term" value="F:nucleic acid binding"/>
    <property type="evidence" value="ECO:0007669"/>
    <property type="project" value="InterPro"/>
</dbReference>
<dbReference type="PROSITE" id="PS50158">
    <property type="entry name" value="ZF_CCHC"/>
    <property type="match status" value="1"/>
</dbReference>
<feature type="non-terminal residue" evidence="4">
    <location>
        <position position="1"/>
    </location>
</feature>
<feature type="region of interest" description="Disordered" evidence="2">
    <location>
        <begin position="203"/>
        <end position="222"/>
    </location>
</feature>
<evidence type="ECO:0000313" key="4">
    <source>
        <dbReference type="EMBL" id="KAK4170644.1"/>
    </source>
</evidence>